<dbReference type="InterPro" id="IPR049945">
    <property type="entry name" value="AAA_22"/>
</dbReference>
<sequence>MSDNSTAMDKHNKEELREFFADLVENQGKRITDLAKNIGYSHTMLSRFIKDGYCSSQFLEAAAQFRASYLEQVKSVAEVAAGVEAIKRQSIEWRGEWDYIPTNDAVAVLGFVDEVWRLHEMGAILGHPGTGKTRGVQEYCKINPKAVYVRADVTMSSKELLLEIGEALGENLSYGSRRSMMRRIINRLREEPRILIIDEADLLAAGYTVNKMEILRSIYDETKPYGNALLLVGMPRLEAFLKKGPSLKENLSQFDSRMGLVLRMGGLKREEIEAILDKVNCTPGARQMLVNIIMKTSKGGIRQLTKILGRCLDLALENGDGVITDEIVREATRMLML</sequence>
<dbReference type="GO" id="GO:0016887">
    <property type="term" value="F:ATP hydrolysis activity"/>
    <property type="evidence" value="ECO:0007669"/>
    <property type="project" value="InterPro"/>
</dbReference>
<evidence type="ECO:0000313" key="2">
    <source>
        <dbReference type="EMBL" id="QGP91682.1"/>
    </source>
</evidence>
<proteinExistence type="predicted"/>
<dbReference type="PANTHER" id="PTHR35894">
    <property type="entry name" value="GENERAL SECRETION PATHWAY PROTEIN A-RELATED"/>
    <property type="match status" value="1"/>
</dbReference>
<dbReference type="SUPFAM" id="SSF52540">
    <property type="entry name" value="P-loop containing nucleoside triphosphate hydrolases"/>
    <property type="match status" value="1"/>
</dbReference>
<dbReference type="PANTHER" id="PTHR35894:SF5">
    <property type="entry name" value="MU-LIKE PROPHAGE FLUMU DNA TRANSPOSITION PROTEIN B"/>
    <property type="match status" value="1"/>
</dbReference>
<reference evidence="2 3" key="1">
    <citation type="submission" date="2019-11" db="EMBL/GenBank/DDBJ databases">
        <title>Genome sequence of Moorella glycerini DSM11254.</title>
        <authorList>
            <person name="Poehlein A."/>
            <person name="Boeer T."/>
            <person name="Daniel R."/>
        </authorList>
    </citation>
    <scope>NUCLEOTIDE SEQUENCE [LARGE SCALE GENOMIC DNA]</scope>
    <source>
        <strain evidence="2 3">DSM 11254</strain>
    </source>
</reference>
<protein>
    <submittedName>
        <fullName evidence="2">AAA domain protein</fullName>
    </submittedName>
</protein>
<dbReference type="EMBL" id="CP046244">
    <property type="protein sequence ID" value="QGP91682.1"/>
    <property type="molecule type" value="Genomic_DNA"/>
</dbReference>
<keyword evidence="3" id="KW-1185">Reference proteome</keyword>
<gene>
    <name evidence="2" type="ORF">MGLY_10240</name>
</gene>
<evidence type="ECO:0000313" key="3">
    <source>
        <dbReference type="Proteomes" id="UP000425916"/>
    </source>
</evidence>
<dbReference type="Pfam" id="PF13401">
    <property type="entry name" value="AAA_22"/>
    <property type="match status" value="1"/>
</dbReference>
<dbReference type="Proteomes" id="UP000425916">
    <property type="component" value="Chromosome"/>
</dbReference>
<feature type="domain" description="ORC1/DEAH AAA+ ATPase" evidence="1">
    <location>
        <begin position="120"/>
        <end position="239"/>
    </location>
</feature>
<dbReference type="OrthoDB" id="9815896at2"/>
<accession>A0A6I5ZP31</accession>
<name>A0A6I5ZP31_9FIRM</name>
<organism evidence="2 3">
    <name type="scientific">Neomoorella glycerini</name>
    <dbReference type="NCBI Taxonomy" id="55779"/>
    <lineage>
        <taxon>Bacteria</taxon>
        <taxon>Bacillati</taxon>
        <taxon>Bacillota</taxon>
        <taxon>Clostridia</taxon>
        <taxon>Neomoorellales</taxon>
        <taxon>Neomoorellaceae</taxon>
        <taxon>Neomoorella</taxon>
    </lineage>
</organism>
<dbReference type="RefSeq" id="WP_156272314.1">
    <property type="nucleotide sequence ID" value="NZ_CP046244.1"/>
</dbReference>
<dbReference type="InterPro" id="IPR052026">
    <property type="entry name" value="ExeA_AAA_ATPase_DNA-bind"/>
</dbReference>
<dbReference type="Gene3D" id="3.40.50.300">
    <property type="entry name" value="P-loop containing nucleotide triphosphate hydrolases"/>
    <property type="match status" value="1"/>
</dbReference>
<evidence type="ECO:0000259" key="1">
    <source>
        <dbReference type="Pfam" id="PF13401"/>
    </source>
</evidence>
<dbReference type="AlphaFoldDB" id="A0A6I5ZP31"/>
<dbReference type="InterPro" id="IPR027417">
    <property type="entry name" value="P-loop_NTPase"/>
</dbReference>